<keyword evidence="1" id="KW-0812">Transmembrane</keyword>
<protein>
    <submittedName>
        <fullName evidence="2">Uncharacterized protein</fullName>
    </submittedName>
</protein>
<feature type="transmembrane region" description="Helical" evidence="1">
    <location>
        <begin position="12"/>
        <end position="30"/>
    </location>
</feature>
<evidence type="ECO:0000313" key="3">
    <source>
        <dbReference type="Proteomes" id="UP000030129"/>
    </source>
</evidence>
<accession>A0A0A2LFQ3</accession>
<comment type="caution">
    <text evidence="2">The sequence shown here is derived from an EMBL/GenBank/DDBJ whole genome shotgun (WGS) entry which is preliminary data.</text>
</comment>
<proteinExistence type="predicted"/>
<keyword evidence="1" id="KW-1133">Transmembrane helix</keyword>
<keyword evidence="3" id="KW-1185">Reference proteome</keyword>
<keyword evidence="1" id="KW-0472">Membrane</keyword>
<feature type="transmembrane region" description="Helical" evidence="1">
    <location>
        <begin position="36"/>
        <end position="51"/>
    </location>
</feature>
<organism evidence="2 3">
    <name type="scientific">Flavobacterium beibuense F44-8</name>
    <dbReference type="NCBI Taxonomy" id="1406840"/>
    <lineage>
        <taxon>Bacteria</taxon>
        <taxon>Pseudomonadati</taxon>
        <taxon>Bacteroidota</taxon>
        <taxon>Flavobacteriia</taxon>
        <taxon>Flavobacteriales</taxon>
        <taxon>Flavobacteriaceae</taxon>
        <taxon>Flavobacterium</taxon>
    </lineage>
</organism>
<evidence type="ECO:0000313" key="2">
    <source>
        <dbReference type="EMBL" id="KGO78669.1"/>
    </source>
</evidence>
<dbReference type="AlphaFoldDB" id="A0A0A2LFQ3"/>
<reference evidence="2 3" key="1">
    <citation type="submission" date="2013-09" db="EMBL/GenBank/DDBJ databases">
        <authorList>
            <person name="Zeng Z."/>
            <person name="Chen C."/>
        </authorList>
    </citation>
    <scope>NUCLEOTIDE SEQUENCE [LARGE SCALE GENOMIC DNA]</scope>
    <source>
        <strain evidence="2 3">F44-8</strain>
    </source>
</reference>
<dbReference type="Proteomes" id="UP000030129">
    <property type="component" value="Unassembled WGS sequence"/>
</dbReference>
<gene>
    <name evidence="2" type="ORF">Q763_17325</name>
</gene>
<dbReference type="RefSeq" id="WP_035136243.1">
    <property type="nucleotide sequence ID" value="NZ_JRLV01000036.1"/>
</dbReference>
<sequence length="260" mass="30088">MKHTFKAPWFNILRPLLYVIVCLVFLYLLINGNINQKAYLAVGVLLVYLIIHKEYTYAEVDTIAKTFTVRYRIFFFLIPVQKKVNYTKADWETLSNTSFEFTEGKTTIALAGKNIGKYNINKIADVLIASVNQGYEDVPVMCPVCGSSEVTGLLEKPVPFFTREAECQCCLFASDVDLEDDGDPDYIMYLREDWIKDNCKNVIELDNKKSDWSVEKAISQLNNLKQLNPEKWPEEVARINPNWTPAFNEQEVREHFKNEE</sequence>
<evidence type="ECO:0000256" key="1">
    <source>
        <dbReference type="SAM" id="Phobius"/>
    </source>
</evidence>
<dbReference type="STRING" id="1406840.Q763_17325"/>
<dbReference type="EMBL" id="JRLV01000036">
    <property type="protein sequence ID" value="KGO78669.1"/>
    <property type="molecule type" value="Genomic_DNA"/>
</dbReference>
<name>A0A0A2LFQ3_9FLAO</name>